<gene>
    <name evidence="2" type="ORF">EVG22_24460</name>
</gene>
<feature type="domain" description="CHRD" evidence="1">
    <location>
        <begin position="1"/>
        <end position="137"/>
    </location>
</feature>
<evidence type="ECO:0000313" key="3">
    <source>
        <dbReference type="Proteomes" id="UP000501374"/>
    </source>
</evidence>
<evidence type="ECO:0000259" key="1">
    <source>
        <dbReference type="PROSITE" id="PS50933"/>
    </source>
</evidence>
<reference evidence="3" key="1">
    <citation type="submission" date="2019-02" db="EMBL/GenBank/DDBJ databases">
        <title>Structural and Functional analysis of Lanthipeptide from Bacillus thuringiensis serovar andalousiensis B23193.</title>
        <authorList>
            <person name="Andreeva J.V."/>
            <person name="Grigoreva A."/>
        </authorList>
    </citation>
    <scope>NUCLEOTIDE SEQUENCE [LARGE SCALE GENOMIC DNA]</scope>
    <source>
        <strain evidence="3">B23193</strain>
    </source>
</reference>
<dbReference type="AlphaFoldDB" id="A0A6H0TLG2"/>
<dbReference type="RefSeq" id="WP_172555208.1">
    <property type="nucleotide sequence ID" value="NZ_CP035727.2"/>
</dbReference>
<protein>
    <submittedName>
        <fullName evidence="2">CHRD domain-containing protein</fullName>
    </submittedName>
</protein>
<sequence length="158" mass="17298">MADFFYAELNGNNEICPVQTRASGIAFFGFDDNFTILTFILRINHLNRYRSAQLRFGLPRSTGPIVASLFEVCPRSININPGTVTGTLMRSDLRGPLTGRSLADLAAQMGTGHIFVNITSDRYPSGEIRGQVIPLSGPCSSPRNPRSCGCDYECDCDI</sequence>
<proteinExistence type="predicted"/>
<accession>A0A6H0TLG2</accession>
<evidence type="ECO:0000313" key="2">
    <source>
        <dbReference type="EMBL" id="QIW21383.1"/>
    </source>
</evidence>
<name>A0A6H0TLG2_BACTU</name>
<dbReference type="Proteomes" id="UP000501374">
    <property type="component" value="Chromosome"/>
</dbReference>
<dbReference type="PROSITE" id="PS50933">
    <property type="entry name" value="CHRD"/>
    <property type="match status" value="1"/>
</dbReference>
<dbReference type="InterPro" id="IPR010895">
    <property type="entry name" value="CHRD"/>
</dbReference>
<dbReference type="Pfam" id="PF07452">
    <property type="entry name" value="CHRD"/>
    <property type="match status" value="1"/>
</dbReference>
<dbReference type="EMBL" id="CP035727">
    <property type="protein sequence ID" value="QIW21383.1"/>
    <property type="molecule type" value="Genomic_DNA"/>
</dbReference>
<organism evidence="2 3">
    <name type="scientific">Bacillus thuringiensis serovar andalousiensis</name>
    <dbReference type="NCBI Taxonomy" id="257985"/>
    <lineage>
        <taxon>Bacteria</taxon>
        <taxon>Bacillati</taxon>
        <taxon>Bacillota</taxon>
        <taxon>Bacilli</taxon>
        <taxon>Bacillales</taxon>
        <taxon>Bacillaceae</taxon>
        <taxon>Bacillus</taxon>
        <taxon>Bacillus cereus group</taxon>
    </lineage>
</organism>
<dbReference type="SMART" id="SM00754">
    <property type="entry name" value="CHRD"/>
    <property type="match status" value="1"/>
</dbReference>